<evidence type="ECO:0000256" key="7">
    <source>
        <dbReference type="ARBA" id="ARBA00022842"/>
    </source>
</evidence>
<keyword evidence="15" id="KW-1185">Reference proteome</keyword>
<evidence type="ECO:0000256" key="3">
    <source>
        <dbReference type="ARBA" id="ARBA00022705"/>
    </source>
</evidence>
<feature type="binding site" evidence="12">
    <location>
        <position position="408"/>
    </location>
    <ligand>
        <name>Zn(2+)</name>
        <dbReference type="ChEBI" id="CHEBI:29105"/>
    </ligand>
</feature>
<evidence type="ECO:0000256" key="12">
    <source>
        <dbReference type="HAMAP-Rule" id="MF_01588"/>
    </source>
</evidence>
<name>G5GFA7_9FIRM</name>
<feature type="binding site" evidence="12">
    <location>
        <position position="405"/>
    </location>
    <ligand>
        <name>Zn(2+)</name>
        <dbReference type="ChEBI" id="CHEBI:29105"/>
    </ligand>
</feature>
<dbReference type="Gene3D" id="1.10.287.610">
    <property type="entry name" value="Helix hairpin bin"/>
    <property type="match status" value="1"/>
</dbReference>
<protein>
    <recommendedName>
        <fullName evidence="12">DNA ligase</fullName>
        <ecNumber evidence="12">6.5.1.2</ecNumber>
    </recommendedName>
    <alternativeName>
        <fullName evidence="12">Polydeoxyribonucleotide synthase [NAD(+)]</fullName>
    </alternativeName>
</protein>
<sequence>MDNYDDGNADYTSINTAMPETAPFKRMRELIALLNKASEAYYKKNIEIMDNYEYDRLYDELLMLEKKSGIVLSASPTQKVGYEVLESLPKKEHDTPMLSLNKTKSVEDLKGWLGSEKALLSWKLDGLTIVLNYDGGILKNAVTRGNGIVGEVITDNARNFKNIPVKIDFNKELILRGEAVISYSDFDRINEQIPDLDAKYKNPRNLCSGSVRQLNPEITASRSVYFYAFTLVSAQGVDFKNSIDVQMQWLKDRGFDTVEYIMTEAKSIETDIKNFENRIEKNNLPSDGLVLIYDDIEYGKSLGSTSKFPRNSIAFKWSDELKETKLLDIEWSPSRTGLINPIAIFEPVELEGTTVSRASVHNLSMVEGLKLGKGDIISVYKANMIIPQIAKNLTGSGSIKPPDLCPACGHKPKIKQEADVKTVHCTNKECPIRHIKGFALLAGRDALNIDGLSEKTLEKFISLGFIKEASDIFKLSRHKDEIVAMEGFGEKSYENLEAAIQKASHTTLPRLLYSLGITGIGLSNAKILSSHFDFDLERIKNAKKEELTEIDGIGSVLASAIEEYFSNSENILRLDRLLSCIEIEKVQKSGTYNENIAGKTFVITGKTQKFENRKKLQEIIENSGGKVSSSVSASTAYLINNDISSTSSKNKKAVELGVSIITEEEFLNLLNTRR</sequence>
<evidence type="ECO:0000256" key="8">
    <source>
        <dbReference type="ARBA" id="ARBA00023027"/>
    </source>
</evidence>
<dbReference type="InterPro" id="IPR001357">
    <property type="entry name" value="BRCT_dom"/>
</dbReference>
<keyword evidence="6 12" id="KW-0862">Zinc</keyword>
<dbReference type="InterPro" id="IPR013840">
    <property type="entry name" value="DNAligase_N"/>
</dbReference>
<comment type="function">
    <text evidence="1 12">DNA ligase that catalyzes the formation of phosphodiester linkages between 5'-phosphoryl and 3'-hydroxyl groups in double-stranded DNA using NAD as a coenzyme and as the energy source for the reaction. It is essential for DNA replication and repair of damaged DNA.</text>
</comment>
<dbReference type="Gene3D" id="3.40.50.10190">
    <property type="entry name" value="BRCT domain"/>
    <property type="match status" value="1"/>
</dbReference>
<dbReference type="EMBL" id="ACZL01000004">
    <property type="protein sequence ID" value="EHI56568.1"/>
    <property type="molecule type" value="Genomic_DNA"/>
</dbReference>
<dbReference type="SMART" id="SM00532">
    <property type="entry name" value="LIGANc"/>
    <property type="match status" value="1"/>
</dbReference>
<dbReference type="InterPro" id="IPR036420">
    <property type="entry name" value="BRCT_dom_sf"/>
</dbReference>
<evidence type="ECO:0000256" key="5">
    <source>
        <dbReference type="ARBA" id="ARBA00022763"/>
    </source>
</evidence>
<dbReference type="Proteomes" id="UP000003011">
    <property type="component" value="Unassembled WGS sequence"/>
</dbReference>
<comment type="caution">
    <text evidence="12">Lacks conserved residue(s) required for the propagation of feature annotation.</text>
</comment>
<feature type="domain" description="BRCT" evidence="13">
    <location>
        <begin position="591"/>
        <end position="674"/>
    </location>
</feature>
<dbReference type="HOGENOM" id="CLU_007764_2_0_9"/>
<keyword evidence="7 12" id="KW-0460">Magnesium</keyword>
<evidence type="ECO:0000259" key="13">
    <source>
        <dbReference type="PROSITE" id="PS50172"/>
    </source>
</evidence>
<feature type="binding site" evidence="12">
    <location>
        <position position="425"/>
    </location>
    <ligand>
        <name>Zn(2+)</name>
        <dbReference type="ChEBI" id="CHEBI:29105"/>
    </ligand>
</feature>
<dbReference type="eggNOG" id="COG0272">
    <property type="taxonomic scope" value="Bacteria"/>
</dbReference>
<evidence type="ECO:0000256" key="10">
    <source>
        <dbReference type="ARBA" id="ARBA00023211"/>
    </source>
</evidence>
<dbReference type="GO" id="GO:0006260">
    <property type="term" value="P:DNA replication"/>
    <property type="evidence" value="ECO:0007669"/>
    <property type="project" value="UniProtKB-KW"/>
</dbReference>
<dbReference type="PROSITE" id="PS50172">
    <property type="entry name" value="BRCT"/>
    <property type="match status" value="1"/>
</dbReference>
<feature type="active site" description="N6-AMP-lysine intermediate" evidence="12">
    <location>
        <position position="123"/>
    </location>
</feature>
<dbReference type="Pfam" id="PF12826">
    <property type="entry name" value="HHH_2"/>
    <property type="match status" value="1"/>
</dbReference>
<dbReference type="GO" id="GO:0003911">
    <property type="term" value="F:DNA ligase (NAD+) activity"/>
    <property type="evidence" value="ECO:0007669"/>
    <property type="project" value="UniProtKB-UniRule"/>
</dbReference>
<dbReference type="SUPFAM" id="SSF47781">
    <property type="entry name" value="RuvA domain 2-like"/>
    <property type="match status" value="1"/>
</dbReference>
<dbReference type="Pfam" id="PF03120">
    <property type="entry name" value="OB_DNA_ligase"/>
    <property type="match status" value="1"/>
</dbReference>
<dbReference type="InterPro" id="IPR001679">
    <property type="entry name" value="DNA_ligase"/>
</dbReference>
<dbReference type="InterPro" id="IPR041663">
    <property type="entry name" value="DisA/LigA_HHH"/>
</dbReference>
<dbReference type="STRING" id="679200.HMPREF9333_00245"/>
<feature type="binding site" evidence="12">
    <location>
        <position position="316"/>
    </location>
    <ligand>
        <name>NAD(+)</name>
        <dbReference type="ChEBI" id="CHEBI:57540"/>
    </ligand>
</feature>
<organism evidence="14 15">
    <name type="scientific">Johnsonella ignava ATCC 51276</name>
    <dbReference type="NCBI Taxonomy" id="679200"/>
    <lineage>
        <taxon>Bacteria</taxon>
        <taxon>Bacillati</taxon>
        <taxon>Bacillota</taxon>
        <taxon>Clostridia</taxon>
        <taxon>Lachnospirales</taxon>
        <taxon>Lachnospiraceae</taxon>
        <taxon>Johnsonella</taxon>
    </lineage>
</organism>
<gene>
    <name evidence="12" type="primary">ligA</name>
    <name evidence="14" type="ORF">HMPREF9333_00245</name>
</gene>
<dbReference type="Gene3D" id="3.30.470.30">
    <property type="entry name" value="DNA ligase/mRNA capping enzyme"/>
    <property type="match status" value="1"/>
</dbReference>
<dbReference type="SUPFAM" id="SSF52113">
    <property type="entry name" value="BRCT domain"/>
    <property type="match status" value="1"/>
</dbReference>
<dbReference type="Gene3D" id="1.10.150.20">
    <property type="entry name" value="5' to 3' exonuclease, C-terminal subdomain"/>
    <property type="match status" value="2"/>
</dbReference>
<dbReference type="InterPro" id="IPR012340">
    <property type="entry name" value="NA-bd_OB-fold"/>
</dbReference>
<accession>G5GFA7</accession>
<dbReference type="SUPFAM" id="SSF56091">
    <property type="entry name" value="DNA ligase/mRNA capping enzyme, catalytic domain"/>
    <property type="match status" value="1"/>
</dbReference>
<keyword evidence="9 12" id="KW-0234">DNA repair</keyword>
<keyword evidence="8 12" id="KW-0520">NAD</keyword>
<evidence type="ECO:0000256" key="2">
    <source>
        <dbReference type="ARBA" id="ARBA00022598"/>
    </source>
</evidence>
<comment type="caution">
    <text evidence="14">The sequence shown here is derived from an EMBL/GenBank/DDBJ whole genome shotgun (WGS) entry which is preliminary data.</text>
</comment>
<evidence type="ECO:0000256" key="1">
    <source>
        <dbReference type="ARBA" id="ARBA00004067"/>
    </source>
</evidence>
<dbReference type="Gene3D" id="2.40.50.140">
    <property type="entry name" value="Nucleic acid-binding proteins"/>
    <property type="match status" value="1"/>
</dbReference>
<dbReference type="GO" id="GO:0046872">
    <property type="term" value="F:metal ion binding"/>
    <property type="evidence" value="ECO:0007669"/>
    <property type="project" value="UniProtKB-KW"/>
</dbReference>
<proteinExistence type="inferred from homology"/>
<feature type="binding site" evidence="12">
    <location>
        <begin position="99"/>
        <end position="100"/>
    </location>
    <ligand>
        <name>NAD(+)</name>
        <dbReference type="ChEBI" id="CHEBI:57540"/>
    </ligand>
</feature>
<dbReference type="NCBIfam" id="TIGR00575">
    <property type="entry name" value="dnlj"/>
    <property type="match status" value="1"/>
</dbReference>
<comment type="catalytic activity">
    <reaction evidence="11 12">
        <text>NAD(+) + (deoxyribonucleotide)n-3'-hydroxyl + 5'-phospho-(deoxyribonucleotide)m = (deoxyribonucleotide)n+m + AMP + beta-nicotinamide D-nucleotide.</text>
        <dbReference type="EC" id="6.5.1.2"/>
    </reaction>
</comment>
<keyword evidence="5 12" id="KW-0227">DNA damage</keyword>
<evidence type="ECO:0000313" key="15">
    <source>
        <dbReference type="Proteomes" id="UP000003011"/>
    </source>
</evidence>
<dbReference type="Pfam" id="PF01653">
    <property type="entry name" value="DNA_ligase_aden"/>
    <property type="match status" value="1"/>
</dbReference>
<dbReference type="SUPFAM" id="SSF50249">
    <property type="entry name" value="Nucleic acid-binding proteins"/>
    <property type="match status" value="1"/>
</dbReference>
<evidence type="ECO:0000256" key="6">
    <source>
        <dbReference type="ARBA" id="ARBA00022833"/>
    </source>
</evidence>
<feature type="binding site" evidence="12">
    <location>
        <position position="178"/>
    </location>
    <ligand>
        <name>NAD(+)</name>
        <dbReference type="ChEBI" id="CHEBI:57540"/>
    </ligand>
</feature>
<feature type="binding site" evidence="12">
    <location>
        <position position="144"/>
    </location>
    <ligand>
        <name>NAD(+)</name>
        <dbReference type="ChEBI" id="CHEBI:57540"/>
    </ligand>
</feature>
<dbReference type="EC" id="6.5.1.2" evidence="12"/>
<comment type="cofactor">
    <cofactor evidence="12">
        <name>Mg(2+)</name>
        <dbReference type="ChEBI" id="CHEBI:18420"/>
    </cofactor>
    <cofactor evidence="12">
        <name>Mn(2+)</name>
        <dbReference type="ChEBI" id="CHEBI:29035"/>
    </cofactor>
</comment>
<evidence type="ECO:0000256" key="4">
    <source>
        <dbReference type="ARBA" id="ARBA00022723"/>
    </source>
</evidence>
<dbReference type="InterPro" id="IPR004150">
    <property type="entry name" value="NAD_DNA_ligase_OB"/>
</dbReference>
<dbReference type="SMART" id="SM00292">
    <property type="entry name" value="BRCT"/>
    <property type="match status" value="1"/>
</dbReference>
<dbReference type="GO" id="GO:0006281">
    <property type="term" value="P:DNA repair"/>
    <property type="evidence" value="ECO:0007669"/>
    <property type="project" value="UniProtKB-KW"/>
</dbReference>
<dbReference type="NCBIfam" id="NF005932">
    <property type="entry name" value="PRK07956.1"/>
    <property type="match status" value="1"/>
</dbReference>
<evidence type="ECO:0000313" key="14">
    <source>
        <dbReference type="EMBL" id="EHI56568.1"/>
    </source>
</evidence>
<dbReference type="GO" id="GO:0003677">
    <property type="term" value="F:DNA binding"/>
    <property type="evidence" value="ECO:0007669"/>
    <property type="project" value="InterPro"/>
</dbReference>
<dbReference type="SMART" id="SM00278">
    <property type="entry name" value="HhH1"/>
    <property type="match status" value="3"/>
</dbReference>
<keyword evidence="10 12" id="KW-0464">Manganese</keyword>
<dbReference type="InterPro" id="IPR003583">
    <property type="entry name" value="Hlx-hairpin-Hlx_DNA-bd_motif"/>
</dbReference>
<reference evidence="14 15" key="1">
    <citation type="submission" date="2011-08" db="EMBL/GenBank/DDBJ databases">
        <title>The Genome Sequence of Johnsonella ignava ATCC 51276.</title>
        <authorList>
            <consortium name="The Broad Institute Genome Sequencing Platform"/>
            <person name="Earl A."/>
            <person name="Ward D."/>
            <person name="Feldgarden M."/>
            <person name="Gevers D."/>
            <person name="Izard J."/>
            <person name="Blanton J.M."/>
            <person name="Baranova O.V."/>
            <person name="Dewhirst F.E."/>
            <person name="Young S.K."/>
            <person name="Zeng Q."/>
            <person name="Gargeya S."/>
            <person name="Fitzgerald M."/>
            <person name="Haas B."/>
            <person name="Abouelleil A."/>
            <person name="Alvarado L."/>
            <person name="Arachchi H.M."/>
            <person name="Berlin A."/>
            <person name="Brown A."/>
            <person name="Chapman S.B."/>
            <person name="Chen Z."/>
            <person name="Dunbar C."/>
            <person name="Freedman E."/>
            <person name="Gearin G."/>
            <person name="Gellesch M."/>
            <person name="Goldberg J."/>
            <person name="Griggs A."/>
            <person name="Gujja S."/>
            <person name="Heiman D."/>
            <person name="Howarth C."/>
            <person name="Larson L."/>
            <person name="Lui A."/>
            <person name="MacDonald P.J.P."/>
            <person name="Montmayeur A."/>
            <person name="Murphy C."/>
            <person name="Neiman D."/>
            <person name="Pearson M."/>
            <person name="Priest M."/>
            <person name="Roberts A."/>
            <person name="Saif S."/>
            <person name="Shea T."/>
            <person name="Shenoy N."/>
            <person name="Sisk P."/>
            <person name="Stolte C."/>
            <person name="Sykes S."/>
            <person name="Wortman J."/>
            <person name="Nusbaum C."/>
            <person name="Birren B."/>
        </authorList>
    </citation>
    <scope>NUCLEOTIDE SEQUENCE [LARGE SCALE GENOMIC DNA]</scope>
    <source>
        <strain evidence="14 15">ATCC 51276</strain>
    </source>
</reference>
<dbReference type="PIRSF" id="PIRSF001604">
    <property type="entry name" value="LigA"/>
    <property type="match status" value="1"/>
</dbReference>
<dbReference type="AlphaFoldDB" id="G5GFA7"/>
<comment type="similarity">
    <text evidence="12">Belongs to the NAD-dependent DNA ligase family. LigA subfamily.</text>
</comment>
<dbReference type="HAMAP" id="MF_01588">
    <property type="entry name" value="DNA_ligase_A"/>
    <property type="match status" value="1"/>
</dbReference>
<dbReference type="InterPro" id="IPR010994">
    <property type="entry name" value="RuvA_2-like"/>
</dbReference>
<feature type="binding site" evidence="12">
    <location>
        <position position="430"/>
    </location>
    <ligand>
        <name>Zn(2+)</name>
        <dbReference type="ChEBI" id="CHEBI:29105"/>
    </ligand>
</feature>
<evidence type="ECO:0000256" key="11">
    <source>
        <dbReference type="ARBA" id="ARBA00034005"/>
    </source>
</evidence>
<dbReference type="InterPro" id="IPR013839">
    <property type="entry name" value="DNAligase_adenylation"/>
</dbReference>
<keyword evidence="2 12" id="KW-0436">Ligase</keyword>
<keyword evidence="4 12" id="KW-0479">Metal-binding</keyword>
<keyword evidence="3 12" id="KW-0235">DNA replication</keyword>
<evidence type="ECO:0000256" key="9">
    <source>
        <dbReference type="ARBA" id="ARBA00023204"/>
    </source>
</evidence>
<dbReference type="PATRIC" id="fig|679200.3.peg.266"/>
<dbReference type="Pfam" id="PF00533">
    <property type="entry name" value="BRCT"/>
    <property type="match status" value="1"/>
</dbReference>